<feature type="region of interest" description="Disordered" evidence="2">
    <location>
        <begin position="1"/>
        <end position="29"/>
    </location>
</feature>
<feature type="coiled-coil region" evidence="1">
    <location>
        <begin position="102"/>
        <end position="129"/>
    </location>
</feature>
<keyword evidence="4" id="KW-1185">Reference proteome</keyword>
<organism evidence="3 4">
    <name type="scientific">Desmophyllum pertusum</name>
    <dbReference type="NCBI Taxonomy" id="174260"/>
    <lineage>
        <taxon>Eukaryota</taxon>
        <taxon>Metazoa</taxon>
        <taxon>Cnidaria</taxon>
        <taxon>Anthozoa</taxon>
        <taxon>Hexacorallia</taxon>
        <taxon>Scleractinia</taxon>
        <taxon>Caryophylliina</taxon>
        <taxon>Caryophylliidae</taxon>
        <taxon>Desmophyllum</taxon>
    </lineage>
</organism>
<keyword evidence="1" id="KW-0175">Coiled coil</keyword>
<reference evidence="3" key="1">
    <citation type="submission" date="2023-01" db="EMBL/GenBank/DDBJ databases">
        <title>Genome assembly of the deep-sea coral Lophelia pertusa.</title>
        <authorList>
            <person name="Herrera S."/>
            <person name="Cordes E."/>
        </authorList>
    </citation>
    <scope>NUCLEOTIDE SEQUENCE</scope>
    <source>
        <strain evidence="3">USNM1676648</strain>
        <tissue evidence="3">Polyp</tissue>
    </source>
</reference>
<feature type="compositionally biased region" description="Basic and acidic residues" evidence="2">
    <location>
        <begin position="1"/>
        <end position="11"/>
    </location>
</feature>
<protein>
    <submittedName>
        <fullName evidence="3">Uncharacterized protein</fullName>
    </submittedName>
</protein>
<sequence>MAARSFPDHGKAVPIPGESSPKDNNYPLCDYEESSIGSLIQKSMQVTEGLKNLQRENNDPRVKVQERKHKHDDPNSDDLTSHRVQYNADTSHGSQQGYAADNTKLRELLTEKQKEVDKYIERLAAMSEKKFIQDQRATENTLSANRQSDLENQYIVEFKDGKRVDATDIILKKLLKGLKTGPPGPRPTVEQLKSSRLACLIFEVSYECAATVRTNFMDVSETLLDNLVMKAPSIAFLDVKKPASSELFHRRSSSNRTSTAVQDALKEVMVLVKETAVNHKLDKLVQTVRKDLETKWRQQCQRNKEHFLPPYDGPLTANLTKYIEYCCQFSWRMVTKYHH</sequence>
<evidence type="ECO:0000256" key="1">
    <source>
        <dbReference type="SAM" id="Coils"/>
    </source>
</evidence>
<feature type="region of interest" description="Disordered" evidence="2">
    <location>
        <begin position="52"/>
        <end position="81"/>
    </location>
</feature>
<dbReference type="AlphaFoldDB" id="A0A9W9YMK8"/>
<feature type="compositionally biased region" description="Basic and acidic residues" evidence="2">
    <location>
        <begin position="53"/>
        <end position="65"/>
    </location>
</feature>
<evidence type="ECO:0000313" key="4">
    <source>
        <dbReference type="Proteomes" id="UP001163046"/>
    </source>
</evidence>
<comment type="caution">
    <text evidence="3">The sequence shown here is derived from an EMBL/GenBank/DDBJ whole genome shotgun (WGS) entry which is preliminary data.</text>
</comment>
<dbReference type="Proteomes" id="UP001163046">
    <property type="component" value="Unassembled WGS sequence"/>
</dbReference>
<gene>
    <name evidence="3" type="ORF">OS493_032614</name>
</gene>
<dbReference type="OrthoDB" id="5974908at2759"/>
<name>A0A9W9YMK8_9CNID</name>
<accession>A0A9W9YMK8</accession>
<dbReference type="EMBL" id="MU827342">
    <property type="protein sequence ID" value="KAJ7353744.1"/>
    <property type="molecule type" value="Genomic_DNA"/>
</dbReference>
<proteinExistence type="predicted"/>
<evidence type="ECO:0000313" key="3">
    <source>
        <dbReference type="EMBL" id="KAJ7353744.1"/>
    </source>
</evidence>
<evidence type="ECO:0000256" key="2">
    <source>
        <dbReference type="SAM" id="MobiDB-lite"/>
    </source>
</evidence>